<comment type="caution">
    <text evidence="2">The sequence shown here is derived from an EMBL/GenBank/DDBJ whole genome shotgun (WGS) entry which is preliminary data.</text>
</comment>
<evidence type="ECO:0000256" key="1">
    <source>
        <dbReference type="SAM" id="MobiDB-lite"/>
    </source>
</evidence>
<proteinExistence type="predicted"/>
<accession>A0A835UK93</accession>
<gene>
    <name evidence="2" type="ORF">HPP92_020952</name>
</gene>
<reference evidence="2 3" key="1">
    <citation type="journal article" date="2020" name="Nat. Food">
        <title>A phased Vanilla planifolia genome enables genetic improvement of flavour and production.</title>
        <authorList>
            <person name="Hasing T."/>
            <person name="Tang H."/>
            <person name="Brym M."/>
            <person name="Khazi F."/>
            <person name="Huang T."/>
            <person name="Chambers A.H."/>
        </authorList>
    </citation>
    <scope>NUCLEOTIDE SEQUENCE [LARGE SCALE GENOMIC DNA]</scope>
    <source>
        <tissue evidence="2">Leaf</tissue>
    </source>
</reference>
<dbReference type="Proteomes" id="UP000639772">
    <property type="component" value="Chromosome 11"/>
</dbReference>
<sequence length="113" mass="11756">METKGGRDAQAAIATAEPKPLSAVETLAEGSGRLTGGQKRKVGSSHFSTASAPFPITAPVSSSPAPLKRLVQERNALNVLPIVGHNGPWTRARQTPNKYAAPSPQNSGCSRRG</sequence>
<dbReference type="AlphaFoldDB" id="A0A835UK93"/>
<feature type="region of interest" description="Disordered" evidence="1">
    <location>
        <begin position="1"/>
        <end position="53"/>
    </location>
</feature>
<name>A0A835UK93_VANPL</name>
<evidence type="ECO:0000313" key="3">
    <source>
        <dbReference type="Proteomes" id="UP000639772"/>
    </source>
</evidence>
<feature type="compositionally biased region" description="Polar residues" evidence="1">
    <location>
        <begin position="92"/>
        <end position="113"/>
    </location>
</feature>
<organism evidence="2 3">
    <name type="scientific">Vanilla planifolia</name>
    <name type="common">Vanilla</name>
    <dbReference type="NCBI Taxonomy" id="51239"/>
    <lineage>
        <taxon>Eukaryota</taxon>
        <taxon>Viridiplantae</taxon>
        <taxon>Streptophyta</taxon>
        <taxon>Embryophyta</taxon>
        <taxon>Tracheophyta</taxon>
        <taxon>Spermatophyta</taxon>
        <taxon>Magnoliopsida</taxon>
        <taxon>Liliopsida</taxon>
        <taxon>Asparagales</taxon>
        <taxon>Orchidaceae</taxon>
        <taxon>Vanilloideae</taxon>
        <taxon>Vanilleae</taxon>
        <taxon>Vanilla</taxon>
    </lineage>
</organism>
<dbReference type="EMBL" id="JADCNM010000011">
    <property type="protein sequence ID" value="KAG0462476.1"/>
    <property type="molecule type" value="Genomic_DNA"/>
</dbReference>
<evidence type="ECO:0000313" key="2">
    <source>
        <dbReference type="EMBL" id="KAG0462476.1"/>
    </source>
</evidence>
<protein>
    <submittedName>
        <fullName evidence="2">Uncharacterized protein</fullName>
    </submittedName>
</protein>
<feature type="region of interest" description="Disordered" evidence="1">
    <location>
        <begin position="83"/>
        <end position="113"/>
    </location>
</feature>